<evidence type="ECO:0008006" key="3">
    <source>
        <dbReference type="Google" id="ProtNLM"/>
    </source>
</evidence>
<protein>
    <recommendedName>
        <fullName evidence="3">Cation/H+ exchanger domain-containing protein</fullName>
    </recommendedName>
</protein>
<sequence length="76" mass="7824">MFDLVLLITLSVLVVGGLGLKNVTTTRKTRIDVVLVILSPPGFGKLVYGLSNLNAESGGIGSVAGWLPTAPGPFVC</sequence>
<proteinExistence type="predicted"/>
<dbReference type="EMBL" id="SOGO01000030">
    <property type="protein sequence ID" value="TFD02029.1"/>
    <property type="molecule type" value="Genomic_DNA"/>
</dbReference>
<dbReference type="Proteomes" id="UP000297851">
    <property type="component" value="Unassembled WGS sequence"/>
</dbReference>
<dbReference type="RefSeq" id="WP_134374049.1">
    <property type="nucleotide sequence ID" value="NZ_SOGO01000030.1"/>
</dbReference>
<comment type="caution">
    <text evidence="1">The sequence shown here is derived from an EMBL/GenBank/DDBJ whole genome shotgun (WGS) entry which is preliminary data.</text>
</comment>
<reference evidence="1 2" key="1">
    <citation type="submission" date="2019-03" db="EMBL/GenBank/DDBJ databases">
        <title>Genomics of glacier-inhabiting Cryobacterium strains.</title>
        <authorList>
            <person name="Liu Q."/>
            <person name="Xin Y.-H."/>
        </authorList>
    </citation>
    <scope>NUCLEOTIDE SEQUENCE [LARGE SCALE GENOMIC DNA]</scope>
    <source>
        <strain evidence="1 2">TMT2-16</strain>
    </source>
</reference>
<gene>
    <name evidence="1" type="ORF">E3T25_10125</name>
</gene>
<evidence type="ECO:0000313" key="1">
    <source>
        <dbReference type="EMBL" id="TFD02029.1"/>
    </source>
</evidence>
<organism evidence="1 2">
    <name type="scientific">Cryobacterium sandaracinum</name>
    <dbReference type="NCBI Taxonomy" id="1259247"/>
    <lineage>
        <taxon>Bacteria</taxon>
        <taxon>Bacillati</taxon>
        <taxon>Actinomycetota</taxon>
        <taxon>Actinomycetes</taxon>
        <taxon>Micrococcales</taxon>
        <taxon>Microbacteriaceae</taxon>
        <taxon>Cryobacterium</taxon>
    </lineage>
</organism>
<keyword evidence="2" id="KW-1185">Reference proteome</keyword>
<name>A0ABY2JEN4_9MICO</name>
<accession>A0ABY2JEN4</accession>
<evidence type="ECO:0000313" key="2">
    <source>
        <dbReference type="Proteomes" id="UP000297851"/>
    </source>
</evidence>